<comment type="caution">
    <text evidence="8">The sequence shown here is derived from an EMBL/GenBank/DDBJ whole genome shotgun (WGS) entry which is preliminary data.</text>
</comment>
<dbReference type="Pfam" id="PF13091">
    <property type="entry name" value="PLDc_2"/>
    <property type="match status" value="1"/>
</dbReference>
<evidence type="ECO:0000256" key="1">
    <source>
        <dbReference type="ARBA" id="ARBA00022801"/>
    </source>
</evidence>
<keyword evidence="3" id="KW-0443">Lipid metabolism</keyword>
<evidence type="ECO:0000256" key="3">
    <source>
        <dbReference type="ARBA" id="ARBA00023098"/>
    </source>
</evidence>
<evidence type="ECO:0000256" key="4">
    <source>
        <dbReference type="ARBA" id="ARBA00038012"/>
    </source>
</evidence>
<dbReference type="OrthoDB" id="5205528at2759"/>
<keyword evidence="9" id="KW-1185">Reference proteome</keyword>
<reference evidence="8 9" key="1">
    <citation type="journal article" date="2016" name="Nat. Commun.">
        <title>Extremotolerant tardigrade genome and improved radiotolerance of human cultured cells by tardigrade-unique protein.</title>
        <authorList>
            <person name="Hashimoto T."/>
            <person name="Horikawa D.D."/>
            <person name="Saito Y."/>
            <person name="Kuwahara H."/>
            <person name="Kozuka-Hata H."/>
            <person name="Shin-I T."/>
            <person name="Minakuchi Y."/>
            <person name="Ohishi K."/>
            <person name="Motoyama A."/>
            <person name="Aizu T."/>
            <person name="Enomoto A."/>
            <person name="Kondo K."/>
            <person name="Tanaka S."/>
            <person name="Hara Y."/>
            <person name="Koshikawa S."/>
            <person name="Sagara H."/>
            <person name="Miura T."/>
            <person name="Yokobori S."/>
            <person name="Miyagawa K."/>
            <person name="Suzuki Y."/>
            <person name="Kubo T."/>
            <person name="Oyama M."/>
            <person name="Kohara Y."/>
            <person name="Fujiyama A."/>
            <person name="Arakawa K."/>
            <person name="Katayama T."/>
            <person name="Toyoda A."/>
            <person name="Kunieda T."/>
        </authorList>
    </citation>
    <scope>NUCLEOTIDE SEQUENCE [LARGE SCALE GENOMIC DNA]</scope>
    <source>
        <strain evidence="8 9">YOKOZUNA-1</strain>
    </source>
</reference>
<evidence type="ECO:0000313" key="9">
    <source>
        <dbReference type="Proteomes" id="UP000186922"/>
    </source>
</evidence>
<gene>
    <name evidence="8" type="primary">RvY_14019-1</name>
    <name evidence="8" type="synonym">RvY_14019.1</name>
    <name evidence="8" type="ORF">RvY_14019</name>
</gene>
<organism evidence="8 9">
    <name type="scientific">Ramazzottius varieornatus</name>
    <name type="common">Water bear</name>
    <name type="synonym">Tardigrade</name>
    <dbReference type="NCBI Taxonomy" id="947166"/>
    <lineage>
        <taxon>Eukaryota</taxon>
        <taxon>Metazoa</taxon>
        <taxon>Ecdysozoa</taxon>
        <taxon>Tardigrada</taxon>
        <taxon>Eutardigrada</taxon>
        <taxon>Parachela</taxon>
        <taxon>Hypsibioidea</taxon>
        <taxon>Ramazzottiidae</taxon>
        <taxon>Ramazzottius</taxon>
    </lineage>
</organism>
<dbReference type="InterPro" id="IPR025202">
    <property type="entry name" value="PLD-like_dom"/>
</dbReference>
<evidence type="ECO:0000256" key="2">
    <source>
        <dbReference type="ARBA" id="ARBA00022963"/>
    </source>
</evidence>
<sequence length="137" mass="15751">MLQDAKRTICLASMTLSGYICAALRDAAQRGVVVRIIVNELSKAISADKLNGDNIFFKVYRHSPACRLALHGHKDHGQSLFHQKFLLVDVKFLSYGSCNSSEACFKNHHENLLFTNDQRFLQPFRQEFWTRWKEFGS</sequence>
<dbReference type="PANTHER" id="PTHR43856:SF1">
    <property type="entry name" value="MITOCHONDRIAL CARDIOLIPIN HYDROLASE"/>
    <property type="match status" value="1"/>
</dbReference>
<keyword evidence="1" id="KW-0378">Hydrolase</keyword>
<proteinExistence type="inferred from homology"/>
<accession>A0A1D1VTT0</accession>
<keyword evidence="2" id="KW-0442">Lipid degradation</keyword>
<feature type="domain" description="Phospholipase D-like" evidence="7">
    <location>
        <begin position="2"/>
        <end position="132"/>
    </location>
</feature>
<dbReference type="GO" id="GO:0016042">
    <property type="term" value="P:lipid catabolic process"/>
    <property type="evidence" value="ECO:0007669"/>
    <property type="project" value="UniProtKB-KW"/>
</dbReference>
<dbReference type="AlphaFoldDB" id="A0A1D1VTT0"/>
<evidence type="ECO:0000256" key="6">
    <source>
        <dbReference type="ARBA" id="ARBA00043167"/>
    </source>
</evidence>
<evidence type="ECO:0000259" key="7">
    <source>
        <dbReference type="Pfam" id="PF13091"/>
    </source>
</evidence>
<name>A0A1D1VTT0_RAMVA</name>
<dbReference type="GO" id="GO:0016891">
    <property type="term" value="F:RNA endonuclease activity producing 5'-phosphomonoesters, hydrolytic mechanism"/>
    <property type="evidence" value="ECO:0007669"/>
    <property type="project" value="TreeGrafter"/>
</dbReference>
<evidence type="ECO:0000313" key="8">
    <source>
        <dbReference type="EMBL" id="GAV03623.1"/>
    </source>
</evidence>
<dbReference type="Gene3D" id="3.30.870.10">
    <property type="entry name" value="Endonuclease Chain A"/>
    <property type="match status" value="1"/>
</dbReference>
<dbReference type="EMBL" id="BDGG01000009">
    <property type="protein sequence ID" value="GAV03623.1"/>
    <property type="molecule type" value="Genomic_DNA"/>
</dbReference>
<dbReference type="Proteomes" id="UP000186922">
    <property type="component" value="Unassembled WGS sequence"/>
</dbReference>
<evidence type="ECO:0000256" key="5">
    <source>
        <dbReference type="ARBA" id="ARBA00040549"/>
    </source>
</evidence>
<dbReference type="SUPFAM" id="SSF56024">
    <property type="entry name" value="Phospholipase D/nuclease"/>
    <property type="match status" value="1"/>
</dbReference>
<comment type="similarity">
    <text evidence="4">Belongs to the phospholipase D family. MitoPLD/Zucchini subfamily.</text>
</comment>
<dbReference type="InterPro" id="IPR051406">
    <property type="entry name" value="PLD_domain"/>
</dbReference>
<protein>
    <recommendedName>
        <fullName evidence="5">Mitochondrial cardiolipin hydrolase</fullName>
    </recommendedName>
    <alternativeName>
        <fullName evidence="6">Mitochondrial phospholipase</fullName>
    </alternativeName>
</protein>
<dbReference type="PANTHER" id="PTHR43856">
    <property type="entry name" value="CARDIOLIPIN HYDROLASE"/>
    <property type="match status" value="1"/>
</dbReference>